<dbReference type="Proteomes" id="UP001642483">
    <property type="component" value="Unassembled WGS sequence"/>
</dbReference>
<accession>A0ABP0GPG2</accession>
<evidence type="ECO:0000313" key="2">
    <source>
        <dbReference type="Proteomes" id="UP001642483"/>
    </source>
</evidence>
<reference evidence="1 2" key="1">
    <citation type="submission" date="2024-02" db="EMBL/GenBank/DDBJ databases">
        <authorList>
            <person name="Daric V."/>
            <person name="Darras S."/>
        </authorList>
    </citation>
    <scope>NUCLEOTIDE SEQUENCE [LARGE SCALE GENOMIC DNA]</scope>
</reference>
<evidence type="ECO:0000313" key="1">
    <source>
        <dbReference type="EMBL" id="CAK8692898.1"/>
    </source>
</evidence>
<dbReference type="EMBL" id="CAWYQH010000130">
    <property type="protein sequence ID" value="CAK8692898.1"/>
    <property type="molecule type" value="Genomic_DNA"/>
</dbReference>
<organism evidence="1 2">
    <name type="scientific">Clavelina lepadiformis</name>
    <name type="common">Light-bulb sea squirt</name>
    <name type="synonym">Ascidia lepadiformis</name>
    <dbReference type="NCBI Taxonomy" id="159417"/>
    <lineage>
        <taxon>Eukaryota</taxon>
        <taxon>Metazoa</taxon>
        <taxon>Chordata</taxon>
        <taxon>Tunicata</taxon>
        <taxon>Ascidiacea</taxon>
        <taxon>Aplousobranchia</taxon>
        <taxon>Clavelinidae</taxon>
        <taxon>Clavelina</taxon>
    </lineage>
</organism>
<comment type="caution">
    <text evidence="1">The sequence shown here is derived from an EMBL/GenBank/DDBJ whole genome shotgun (WGS) entry which is preliminary data.</text>
</comment>
<sequence length="100" mass="11904">MKIYYKKRFCHTLDMATPNAFILYRKNGRFKWFKDSLDYILFLGDRLIEESSNESLLLSFGRPQSKDLHIQAPHHPTQIPLITNKFRPASCFHLCYSHKK</sequence>
<keyword evidence="2" id="KW-1185">Reference proteome</keyword>
<gene>
    <name evidence="1" type="ORF">CVLEPA_LOCUS26133</name>
</gene>
<name>A0ABP0GPG2_CLALP</name>
<proteinExistence type="predicted"/>
<protein>
    <submittedName>
        <fullName evidence="1">Uncharacterized protein</fullName>
    </submittedName>
</protein>